<proteinExistence type="predicted"/>
<comment type="caution">
    <text evidence="2">The sequence shown here is derived from an EMBL/GenBank/DDBJ whole genome shotgun (WGS) entry which is preliminary data.</text>
</comment>
<organism evidence="2">
    <name type="scientific">Billgrantia gudaonensis</name>
    <dbReference type="NCBI Taxonomy" id="376427"/>
    <lineage>
        <taxon>Bacteria</taxon>
        <taxon>Pseudomonadati</taxon>
        <taxon>Pseudomonadota</taxon>
        <taxon>Gammaproteobacteria</taxon>
        <taxon>Oceanospirillales</taxon>
        <taxon>Halomonadaceae</taxon>
        <taxon>Billgrantia</taxon>
    </lineage>
</organism>
<dbReference type="EMBL" id="RXHI01000001">
    <property type="protein sequence ID" value="RUA23237.1"/>
    <property type="molecule type" value="Genomic_DNA"/>
</dbReference>
<sequence length="166" mass="18157">MTTDLDAMQARHLDARDRLRRHPAAQRPGRRADLQWAPASPFRRRSGSQLRHVRTFCTAPMPGLAHSWLLIAPVSGSRLLPRSRRLLAPVGRTAGGGLGRSLRHRERSFRPAARPAAAGPLPVLMTSPRRYHPLGAPPALLAEPRAPGAQERLLKPPALTEATVTP</sequence>
<reference evidence="2" key="1">
    <citation type="submission" date="2018-12" db="EMBL/GenBank/DDBJ databases">
        <authorList>
            <person name="Jadhav K."/>
            <person name="Kushwaha B."/>
            <person name="Jadhav I."/>
        </authorList>
    </citation>
    <scope>NUCLEOTIDE SEQUENCE [LARGE SCALE GENOMIC DNA]</scope>
    <source>
        <strain evidence="2">SBS 10</strain>
    </source>
</reference>
<dbReference type="AlphaFoldDB" id="A0A432JKW3"/>
<evidence type="ECO:0000313" key="2">
    <source>
        <dbReference type="EMBL" id="RUA23237.1"/>
    </source>
</evidence>
<accession>A0A432JKW3</accession>
<protein>
    <submittedName>
        <fullName evidence="2">Uncharacterized protein</fullName>
    </submittedName>
</protein>
<feature type="region of interest" description="Disordered" evidence="1">
    <location>
        <begin position="90"/>
        <end position="166"/>
    </location>
</feature>
<feature type="compositionally biased region" description="Low complexity" evidence="1">
    <location>
        <begin position="133"/>
        <end position="149"/>
    </location>
</feature>
<evidence type="ECO:0000256" key="1">
    <source>
        <dbReference type="SAM" id="MobiDB-lite"/>
    </source>
</evidence>
<gene>
    <name evidence="2" type="ORF">DSL92_00065</name>
</gene>
<feature type="region of interest" description="Disordered" evidence="1">
    <location>
        <begin position="1"/>
        <end position="33"/>
    </location>
</feature>
<name>A0A432JKW3_9GAMM</name>